<feature type="region of interest" description="Disordered" evidence="1">
    <location>
        <begin position="312"/>
        <end position="334"/>
    </location>
</feature>
<dbReference type="EMBL" id="CAXIEN010000014">
    <property type="protein sequence ID" value="CAL1264635.1"/>
    <property type="molecule type" value="Genomic_DNA"/>
</dbReference>
<evidence type="ECO:0000313" key="2">
    <source>
        <dbReference type="EMBL" id="CAL1264635.1"/>
    </source>
</evidence>
<dbReference type="AlphaFoldDB" id="A0AAV1YZS3"/>
<comment type="caution">
    <text evidence="2">The sequence shown here is derived from an EMBL/GenBank/DDBJ whole genome shotgun (WGS) entry which is preliminary data.</text>
</comment>
<sequence>MAFKEYRNPVKKSSTHEFDIERFAYDVFAYMLRVSGFPEEKIPISSLKENIYIENNFVMNVGLSALPISLYMRDEWRFTFEEIFGEGGIRNILEIQNYLESYIAYSGELEEEDTLSKIQFSLALYNEYILFLNFKGIETYFDSLPRLWSHLCKELIAQSEDFDQTLESSFNMCPDVPESWISNFIRNVAIPYGSSNDVSDRFSLYTIECHAENDTLSEETSTNGVMPEESVDQPSDVSDEDTATEGSNSELGHISPVSADEPLEIDHVEKRTNGRHKNGLTYVLQKCFKGRKRSRSQELEVEDAFGKINLEKENISPEKQDSKRRRRISGKDKP</sequence>
<accession>A0AAV1YZS3</accession>
<name>A0AAV1YZS3_9ARAC</name>
<feature type="region of interest" description="Disordered" evidence="1">
    <location>
        <begin position="215"/>
        <end position="263"/>
    </location>
</feature>
<dbReference type="Proteomes" id="UP001497382">
    <property type="component" value="Unassembled WGS sequence"/>
</dbReference>
<evidence type="ECO:0000313" key="3">
    <source>
        <dbReference type="Proteomes" id="UP001497382"/>
    </source>
</evidence>
<proteinExistence type="predicted"/>
<gene>
    <name evidence="2" type="ORF">LARSCL_LOCUS2090</name>
</gene>
<reference evidence="2 3" key="1">
    <citation type="submission" date="2024-04" db="EMBL/GenBank/DDBJ databases">
        <authorList>
            <person name="Rising A."/>
            <person name="Reimegard J."/>
            <person name="Sonavane S."/>
            <person name="Akerstrom W."/>
            <person name="Nylinder S."/>
            <person name="Hedman E."/>
            <person name="Kallberg Y."/>
        </authorList>
    </citation>
    <scope>NUCLEOTIDE SEQUENCE [LARGE SCALE GENOMIC DNA]</scope>
</reference>
<evidence type="ECO:0000256" key="1">
    <source>
        <dbReference type="SAM" id="MobiDB-lite"/>
    </source>
</evidence>
<keyword evidence="3" id="KW-1185">Reference proteome</keyword>
<feature type="compositionally biased region" description="Basic and acidic residues" evidence="1">
    <location>
        <begin position="312"/>
        <end position="321"/>
    </location>
</feature>
<organism evidence="2 3">
    <name type="scientific">Larinioides sclopetarius</name>
    <dbReference type="NCBI Taxonomy" id="280406"/>
    <lineage>
        <taxon>Eukaryota</taxon>
        <taxon>Metazoa</taxon>
        <taxon>Ecdysozoa</taxon>
        <taxon>Arthropoda</taxon>
        <taxon>Chelicerata</taxon>
        <taxon>Arachnida</taxon>
        <taxon>Araneae</taxon>
        <taxon>Araneomorphae</taxon>
        <taxon>Entelegynae</taxon>
        <taxon>Araneoidea</taxon>
        <taxon>Araneidae</taxon>
        <taxon>Larinioides</taxon>
    </lineage>
</organism>
<protein>
    <submittedName>
        <fullName evidence="2">Uncharacterized protein</fullName>
    </submittedName>
</protein>